<proteinExistence type="predicted"/>
<organism evidence="2 3">
    <name type="scientific">Puccinia coronata f. sp. avenae</name>
    <dbReference type="NCBI Taxonomy" id="200324"/>
    <lineage>
        <taxon>Eukaryota</taxon>
        <taxon>Fungi</taxon>
        <taxon>Dikarya</taxon>
        <taxon>Basidiomycota</taxon>
        <taxon>Pucciniomycotina</taxon>
        <taxon>Pucciniomycetes</taxon>
        <taxon>Pucciniales</taxon>
        <taxon>Pucciniaceae</taxon>
        <taxon>Puccinia</taxon>
    </lineage>
</organism>
<protein>
    <submittedName>
        <fullName evidence="2">Uncharacterized protein</fullName>
    </submittedName>
</protein>
<gene>
    <name evidence="2" type="ORF">PCASD_01769</name>
</gene>
<reference evidence="2 3" key="1">
    <citation type="submission" date="2017-11" db="EMBL/GenBank/DDBJ databases">
        <title>De novo assembly and phasing of dikaryotic genomes from two isolates of Puccinia coronata f. sp. avenae, the causal agent of oat crown rust.</title>
        <authorList>
            <person name="Miller M.E."/>
            <person name="Zhang Y."/>
            <person name="Omidvar V."/>
            <person name="Sperschneider J."/>
            <person name="Schwessinger B."/>
            <person name="Raley C."/>
            <person name="Palmer J.M."/>
            <person name="Garnica D."/>
            <person name="Upadhyaya N."/>
            <person name="Rathjen J."/>
            <person name="Taylor J.M."/>
            <person name="Park R.F."/>
            <person name="Dodds P.N."/>
            <person name="Hirsch C.D."/>
            <person name="Kianian S.F."/>
            <person name="Figueroa M."/>
        </authorList>
    </citation>
    <scope>NUCLEOTIDE SEQUENCE [LARGE SCALE GENOMIC DNA]</scope>
    <source>
        <strain evidence="2">12SD80</strain>
    </source>
</reference>
<comment type="caution">
    <text evidence="2">The sequence shown here is derived from an EMBL/GenBank/DDBJ whole genome shotgun (WGS) entry which is preliminary data.</text>
</comment>
<dbReference type="AlphaFoldDB" id="A0A2N5VK10"/>
<dbReference type="Proteomes" id="UP000235392">
    <property type="component" value="Unassembled WGS sequence"/>
</dbReference>
<accession>A0A2N5VK10</accession>
<sequence>MADVTERGFKHSAIIQQKQEEKVALERQAEAEWENKMKEWLAKRMEEMLAWIAYSQMEPLKEIIEEIRIWRRRSKKRYELLVNTAYTTKMRLAPSEIIELCHGKIDSLESQMECQWLESQELFLKIEEIRVRIEIPLNAAQDNLYHKLLRDQFIKSEFYNLKLQELREEWIVELMDIVQGPFDEHLEEANEQPFDKHLEELNQQPFDEHLEEVNQLTSKYHTPGLLPELLDPQTAQVHLPFLGQVYSYQFQDWSGSSQRENQGIMSTVEGTKDQRNYQLQNPDQPPNLSKHLKLSPKPNPEEGRLEGPDLNFDQAEINTESRLKAQDVSNLQVPPSGNRYMNNFWMDYRPLKLFRKVFYEEWDYEEHHIYYQLLQEFPGGGTSNVEFIHILTDIGTEAFLKDGDWNSTYGHIGYKIRLSLYNEDKKGLRWAQKNIPAVKRRKFSDSFQEEGNSIC</sequence>
<feature type="region of interest" description="Disordered" evidence="1">
    <location>
        <begin position="276"/>
        <end position="309"/>
    </location>
</feature>
<evidence type="ECO:0000313" key="3">
    <source>
        <dbReference type="Proteomes" id="UP000235392"/>
    </source>
</evidence>
<name>A0A2N5VK10_9BASI</name>
<dbReference type="EMBL" id="PGCI01000011">
    <property type="protein sequence ID" value="PLW50266.1"/>
    <property type="molecule type" value="Genomic_DNA"/>
</dbReference>
<evidence type="ECO:0000313" key="2">
    <source>
        <dbReference type="EMBL" id="PLW50266.1"/>
    </source>
</evidence>
<evidence type="ECO:0000256" key="1">
    <source>
        <dbReference type="SAM" id="MobiDB-lite"/>
    </source>
</evidence>